<dbReference type="Proteomes" id="UP000032930">
    <property type="component" value="Plasmid megaplasmid"/>
</dbReference>
<dbReference type="AlphaFoldDB" id="A0A0B6XGQ3"/>
<evidence type="ECO:0000256" key="1">
    <source>
        <dbReference type="SAM" id="MobiDB-lite"/>
    </source>
</evidence>
<gene>
    <name evidence="2" type="ORF">XBW1_mp0080</name>
</gene>
<feature type="region of interest" description="Disordered" evidence="1">
    <location>
        <begin position="151"/>
        <end position="191"/>
    </location>
</feature>
<organism evidence="2 3">
    <name type="scientific">Xenorhabdus bovienii</name>
    <name type="common">Xenorhabdus nematophila subsp. bovienii</name>
    <dbReference type="NCBI Taxonomy" id="40576"/>
    <lineage>
        <taxon>Bacteria</taxon>
        <taxon>Pseudomonadati</taxon>
        <taxon>Pseudomonadota</taxon>
        <taxon>Gammaproteobacteria</taxon>
        <taxon>Enterobacterales</taxon>
        <taxon>Morganellaceae</taxon>
        <taxon>Xenorhabdus</taxon>
    </lineage>
</organism>
<feature type="compositionally biased region" description="Basic and acidic residues" evidence="1">
    <location>
        <begin position="165"/>
        <end position="185"/>
    </location>
</feature>
<sequence length="310" mass="35015">MQISAGIINSRNPYIKKNGQISGYGLSFVINYLPIDTLSRPAKQILSVVSGVASSTSEYKIYKTKRNLSMECGTSIATVRRNLDKAVSAGILTKTYVFDPHAGQQATEYKFTNSFLNTALDCVQAIKEFTRKDVRKIISHITEIFKCKFKPQTQPIPPDQNEPASPDHFDRQREVKAKDQEEKKKSIPIKPEQISVNVKSSTTTLAERAKTKAFDHTESENIKHAERSVFREKLNKLAKRQAFLSLRAPSQTTSKNIGVSASYRDRVDREAEQARQQAELRFTAAKERGFDPLNTVRNIMSTYLAHRKSV</sequence>
<protein>
    <submittedName>
        <fullName evidence="2">Uncharacterized protein</fullName>
    </submittedName>
</protein>
<evidence type="ECO:0000313" key="3">
    <source>
        <dbReference type="Proteomes" id="UP000032930"/>
    </source>
</evidence>
<reference evidence="2 3" key="1">
    <citation type="submission" date="2014-02" db="EMBL/GenBank/DDBJ databases">
        <authorList>
            <person name="Genoscope - CEA"/>
        </authorList>
    </citation>
    <scope>NUCLEOTIDE SEQUENCE [LARGE SCALE GENOMIC DNA]</scope>
    <source>
        <strain evidence="2 3">CS03</strain>
        <plasmid evidence="3">Plasmid</plasmid>
    </source>
</reference>
<dbReference type="EMBL" id="FO818638">
    <property type="protein sequence ID" value="CDM92199.1"/>
    <property type="molecule type" value="Genomic_DNA"/>
</dbReference>
<evidence type="ECO:0000313" key="2">
    <source>
        <dbReference type="EMBL" id="CDM92199.1"/>
    </source>
</evidence>
<dbReference type="KEGG" id="xbv:XBW1_mp0080"/>
<name>A0A0B6XGQ3_XENBV</name>
<accession>A0A0B6XGQ3</accession>
<proteinExistence type="predicted"/>
<dbReference type="RefSeq" id="WP_046338208.1">
    <property type="nucleotide sequence ID" value="NZ_CAWMEF010000003.1"/>
</dbReference>